<dbReference type="AlphaFoldDB" id="A0AAU9UM13"/>
<accession>A0AAU9UM13</accession>
<evidence type="ECO:0000313" key="1">
    <source>
        <dbReference type="EMBL" id="CAH2098679.1"/>
    </source>
</evidence>
<keyword evidence="2" id="KW-1185">Reference proteome</keyword>
<dbReference type="EMBL" id="CAKOGL010000020">
    <property type="protein sequence ID" value="CAH2098679.1"/>
    <property type="molecule type" value="Genomic_DNA"/>
</dbReference>
<gene>
    <name evidence="1" type="ORF">EEDITHA_LOCUS13774</name>
</gene>
<name>A0AAU9UM13_EUPED</name>
<reference evidence="1" key="1">
    <citation type="submission" date="2022-03" db="EMBL/GenBank/DDBJ databases">
        <authorList>
            <person name="Tunstrom K."/>
        </authorList>
    </citation>
    <scope>NUCLEOTIDE SEQUENCE</scope>
</reference>
<evidence type="ECO:0000313" key="2">
    <source>
        <dbReference type="Proteomes" id="UP001153954"/>
    </source>
</evidence>
<sequence length="138" mass="16200">MHCRKKKIKQHDVVYDNTERDSIPKRGYYSELVSNMTKEDPSKQVFAKKRMKLLLQAKTDKLAPMVMSLPMPQRPKILLPPGRWTTYSEDETIQFPFETFVPKLQFLSVVLPKELPRLVKIERLRRKFLAANIKVNSA</sequence>
<dbReference type="Proteomes" id="UP001153954">
    <property type="component" value="Unassembled WGS sequence"/>
</dbReference>
<proteinExistence type="predicted"/>
<organism evidence="1 2">
    <name type="scientific">Euphydryas editha</name>
    <name type="common">Edith's checkerspot</name>
    <dbReference type="NCBI Taxonomy" id="104508"/>
    <lineage>
        <taxon>Eukaryota</taxon>
        <taxon>Metazoa</taxon>
        <taxon>Ecdysozoa</taxon>
        <taxon>Arthropoda</taxon>
        <taxon>Hexapoda</taxon>
        <taxon>Insecta</taxon>
        <taxon>Pterygota</taxon>
        <taxon>Neoptera</taxon>
        <taxon>Endopterygota</taxon>
        <taxon>Lepidoptera</taxon>
        <taxon>Glossata</taxon>
        <taxon>Ditrysia</taxon>
        <taxon>Papilionoidea</taxon>
        <taxon>Nymphalidae</taxon>
        <taxon>Nymphalinae</taxon>
        <taxon>Euphydryas</taxon>
    </lineage>
</organism>
<comment type="caution">
    <text evidence="1">The sequence shown here is derived from an EMBL/GenBank/DDBJ whole genome shotgun (WGS) entry which is preliminary data.</text>
</comment>
<protein>
    <submittedName>
        <fullName evidence="1">Uncharacterized protein</fullName>
    </submittedName>
</protein>